<evidence type="ECO:0000256" key="6">
    <source>
        <dbReference type="ARBA" id="ARBA00023136"/>
    </source>
</evidence>
<keyword evidence="2 7" id="KW-0813">Transport</keyword>
<keyword evidence="4 7" id="KW-0812">Transmembrane</keyword>
<dbReference type="InterPro" id="IPR000515">
    <property type="entry name" value="MetI-like"/>
</dbReference>
<organism evidence="10 11">
    <name type="scientific">Schaalia radingae</name>
    <dbReference type="NCBI Taxonomy" id="131110"/>
    <lineage>
        <taxon>Bacteria</taxon>
        <taxon>Bacillati</taxon>
        <taxon>Actinomycetota</taxon>
        <taxon>Actinomycetes</taxon>
        <taxon>Actinomycetales</taxon>
        <taxon>Actinomycetaceae</taxon>
        <taxon>Schaalia</taxon>
    </lineage>
</organism>
<dbReference type="Pfam" id="PF00528">
    <property type="entry name" value="BPD_transp_1"/>
    <property type="match status" value="1"/>
</dbReference>
<feature type="domain" description="ABC transmembrane type-1" evidence="9">
    <location>
        <begin position="93"/>
        <end position="298"/>
    </location>
</feature>
<dbReference type="InterPro" id="IPR035906">
    <property type="entry name" value="MetI-like_sf"/>
</dbReference>
<evidence type="ECO:0000259" key="9">
    <source>
        <dbReference type="PROSITE" id="PS50928"/>
    </source>
</evidence>
<keyword evidence="3" id="KW-1003">Cell membrane</keyword>
<feature type="transmembrane region" description="Helical" evidence="7">
    <location>
        <begin position="280"/>
        <end position="299"/>
    </location>
</feature>
<feature type="transmembrane region" description="Helical" evidence="7">
    <location>
        <begin position="176"/>
        <end position="198"/>
    </location>
</feature>
<feature type="transmembrane region" description="Helical" evidence="7">
    <location>
        <begin position="219"/>
        <end position="241"/>
    </location>
</feature>
<dbReference type="Proteomes" id="UP000198976">
    <property type="component" value="Chromosome I"/>
</dbReference>
<evidence type="ECO:0000256" key="2">
    <source>
        <dbReference type="ARBA" id="ARBA00022448"/>
    </source>
</evidence>
<feature type="region of interest" description="Disordered" evidence="8">
    <location>
        <begin position="328"/>
        <end position="359"/>
    </location>
</feature>
<dbReference type="CDD" id="cd06261">
    <property type="entry name" value="TM_PBP2"/>
    <property type="match status" value="1"/>
</dbReference>
<keyword evidence="11" id="KW-1185">Reference proteome</keyword>
<evidence type="ECO:0000256" key="1">
    <source>
        <dbReference type="ARBA" id="ARBA00004651"/>
    </source>
</evidence>
<dbReference type="Gene3D" id="1.10.3720.10">
    <property type="entry name" value="MetI-like"/>
    <property type="match status" value="1"/>
</dbReference>
<accession>A0ABY0VAJ2</accession>
<comment type="subcellular location">
    <subcellularLocation>
        <location evidence="1 7">Cell membrane</location>
        <topology evidence="1 7">Multi-pass membrane protein</topology>
    </subcellularLocation>
</comment>
<evidence type="ECO:0000256" key="7">
    <source>
        <dbReference type="RuleBase" id="RU363032"/>
    </source>
</evidence>
<dbReference type="PANTHER" id="PTHR30193:SF37">
    <property type="entry name" value="INNER MEMBRANE ABC TRANSPORTER PERMEASE PROTEIN YCJO"/>
    <property type="match status" value="1"/>
</dbReference>
<proteinExistence type="inferred from homology"/>
<reference evidence="10 11" key="1">
    <citation type="submission" date="2016-10" db="EMBL/GenBank/DDBJ databases">
        <authorList>
            <person name="Varghese N."/>
            <person name="Submissions S."/>
        </authorList>
    </citation>
    <scope>NUCLEOTIDE SEQUENCE [LARGE SCALE GENOMIC DNA]</scope>
    <source>
        <strain evidence="10 11">DSM 9169</strain>
    </source>
</reference>
<evidence type="ECO:0000256" key="5">
    <source>
        <dbReference type="ARBA" id="ARBA00022989"/>
    </source>
</evidence>
<dbReference type="SUPFAM" id="SSF161098">
    <property type="entry name" value="MetI-like"/>
    <property type="match status" value="1"/>
</dbReference>
<keyword evidence="6 7" id="KW-0472">Membrane</keyword>
<sequence>MAKAPAQKTQRRGKSESQKQQSRLAALLVSPTIIVISIVILFPTISALYQSLFGAKGIDPETGFVNDTEPFVGLDNYINIFAGDTGARFWTAFWNTTFFAFVTVSIETVLGVIMALIMHQAIKARGFVRAAILVPWAIPTAISAVLWKWIFDAHGAANALLNTQILWATSEWPAKFAIIIADTWKTAPFIGLLTLAGLQIIPEEVYEAAKIDGANAWRRFLSITLPLVKPALVVAVLFRALDALRMFDLPYILIGPRKGSVETLSMLVQDEATNLRYGSGAAYAVILFLYVFLISFAFIKLLGAELFEDDGQSQKSSKLRLSAFFKRSKEAKEVQRPPSSTTGGADAPAQAGSTAEVSR</sequence>
<dbReference type="InterPro" id="IPR051393">
    <property type="entry name" value="ABC_transporter_permease"/>
</dbReference>
<evidence type="ECO:0000313" key="10">
    <source>
        <dbReference type="EMBL" id="SDU03667.1"/>
    </source>
</evidence>
<feature type="transmembrane region" description="Helical" evidence="7">
    <location>
        <begin position="98"/>
        <end position="118"/>
    </location>
</feature>
<protein>
    <submittedName>
        <fullName evidence="10">Carbohydrate ABC transporter membrane protein 1, CUT1 family</fullName>
    </submittedName>
</protein>
<feature type="transmembrane region" description="Helical" evidence="7">
    <location>
        <begin position="130"/>
        <end position="150"/>
    </location>
</feature>
<dbReference type="EMBL" id="LT629792">
    <property type="protein sequence ID" value="SDU03667.1"/>
    <property type="molecule type" value="Genomic_DNA"/>
</dbReference>
<comment type="similarity">
    <text evidence="7">Belongs to the binding-protein-dependent transport system permease family.</text>
</comment>
<keyword evidence="5 7" id="KW-1133">Transmembrane helix</keyword>
<evidence type="ECO:0000256" key="8">
    <source>
        <dbReference type="SAM" id="MobiDB-lite"/>
    </source>
</evidence>
<feature type="transmembrane region" description="Helical" evidence="7">
    <location>
        <begin position="24"/>
        <end position="49"/>
    </location>
</feature>
<name>A0ABY0VAJ2_9ACTO</name>
<dbReference type="PANTHER" id="PTHR30193">
    <property type="entry name" value="ABC TRANSPORTER PERMEASE PROTEIN"/>
    <property type="match status" value="1"/>
</dbReference>
<evidence type="ECO:0000313" key="11">
    <source>
        <dbReference type="Proteomes" id="UP000198976"/>
    </source>
</evidence>
<evidence type="ECO:0000256" key="4">
    <source>
        <dbReference type="ARBA" id="ARBA00022692"/>
    </source>
</evidence>
<gene>
    <name evidence="10" type="ORF">SAMN04489714_1771</name>
</gene>
<evidence type="ECO:0000256" key="3">
    <source>
        <dbReference type="ARBA" id="ARBA00022475"/>
    </source>
</evidence>
<dbReference type="RefSeq" id="WP_092648838.1">
    <property type="nucleotide sequence ID" value="NZ_LT629792.1"/>
</dbReference>
<dbReference type="PROSITE" id="PS50928">
    <property type="entry name" value="ABC_TM1"/>
    <property type="match status" value="1"/>
</dbReference>